<accession>A0A9P9HKG6</accession>
<feature type="compositionally biased region" description="Basic residues" evidence="1">
    <location>
        <begin position="1"/>
        <end position="11"/>
    </location>
</feature>
<dbReference type="EMBL" id="JAGTJS010000009">
    <property type="protein sequence ID" value="KAH7258623.1"/>
    <property type="molecule type" value="Genomic_DNA"/>
</dbReference>
<organism evidence="2 3">
    <name type="scientific">Fusarium solani</name>
    <name type="common">Filamentous fungus</name>
    <dbReference type="NCBI Taxonomy" id="169388"/>
    <lineage>
        <taxon>Eukaryota</taxon>
        <taxon>Fungi</taxon>
        <taxon>Dikarya</taxon>
        <taxon>Ascomycota</taxon>
        <taxon>Pezizomycotina</taxon>
        <taxon>Sordariomycetes</taxon>
        <taxon>Hypocreomycetidae</taxon>
        <taxon>Hypocreales</taxon>
        <taxon>Nectriaceae</taxon>
        <taxon>Fusarium</taxon>
        <taxon>Fusarium solani species complex</taxon>
    </lineage>
</organism>
<dbReference type="AlphaFoldDB" id="A0A9P9HKG6"/>
<comment type="caution">
    <text evidence="2">The sequence shown here is derived from an EMBL/GenBank/DDBJ whole genome shotgun (WGS) entry which is preliminary data.</text>
</comment>
<evidence type="ECO:0000313" key="3">
    <source>
        <dbReference type="Proteomes" id="UP000736672"/>
    </source>
</evidence>
<evidence type="ECO:0000313" key="2">
    <source>
        <dbReference type="EMBL" id="KAH7258623.1"/>
    </source>
</evidence>
<sequence>MSKSHRSKHSGSSRGRGNSGSQAAPQVSFLFVVNKLIIGEPELDDYHHYIPPRSPAGYSGEISSKVMRYSDGDISEAWGYHWYRDGRSPTDETFPPGQLLRLDQEGNFIPDPATGYYVCANEYTTFAVAACNPLLPIMVVDHDPLVSRKSWDLLRIFHPRNYRGLSQVVTLDSPMGEGGAPVRYVAGKSPSWVPGLLPRTYRSPHLHSPDSMGLGGELPIILGLMALTPEQNHDDNEPTNQLFLGRNGWRRNEWKGGNDAPKGYPGTAQDDPCAFLIKVFMDPDNPGCTTEHLRWVEWNSVLVRESSRSH</sequence>
<feature type="compositionally biased region" description="Low complexity" evidence="1">
    <location>
        <begin position="12"/>
        <end position="21"/>
    </location>
</feature>
<keyword evidence="3" id="KW-1185">Reference proteome</keyword>
<dbReference type="OrthoDB" id="5243686at2759"/>
<gene>
    <name evidence="2" type="ORF">B0J15DRAFT_301833</name>
</gene>
<evidence type="ECO:0000256" key="1">
    <source>
        <dbReference type="SAM" id="MobiDB-lite"/>
    </source>
</evidence>
<dbReference type="Proteomes" id="UP000736672">
    <property type="component" value="Unassembled WGS sequence"/>
</dbReference>
<reference evidence="2" key="1">
    <citation type="journal article" date="2021" name="Nat. Commun.">
        <title>Genetic determinants of endophytism in the Arabidopsis root mycobiome.</title>
        <authorList>
            <person name="Mesny F."/>
            <person name="Miyauchi S."/>
            <person name="Thiergart T."/>
            <person name="Pickel B."/>
            <person name="Atanasova L."/>
            <person name="Karlsson M."/>
            <person name="Huettel B."/>
            <person name="Barry K.W."/>
            <person name="Haridas S."/>
            <person name="Chen C."/>
            <person name="Bauer D."/>
            <person name="Andreopoulos W."/>
            <person name="Pangilinan J."/>
            <person name="LaButti K."/>
            <person name="Riley R."/>
            <person name="Lipzen A."/>
            <person name="Clum A."/>
            <person name="Drula E."/>
            <person name="Henrissat B."/>
            <person name="Kohler A."/>
            <person name="Grigoriev I.V."/>
            <person name="Martin F.M."/>
            <person name="Hacquard S."/>
        </authorList>
    </citation>
    <scope>NUCLEOTIDE SEQUENCE</scope>
    <source>
        <strain evidence="2">FSSC 5 MPI-SDFR-AT-0091</strain>
    </source>
</reference>
<protein>
    <submittedName>
        <fullName evidence="2">Uncharacterized protein</fullName>
    </submittedName>
</protein>
<feature type="region of interest" description="Disordered" evidence="1">
    <location>
        <begin position="1"/>
        <end position="22"/>
    </location>
</feature>
<name>A0A9P9HKG6_FUSSL</name>
<proteinExistence type="predicted"/>